<protein>
    <submittedName>
        <fullName evidence="1">Mitochondrial escape protein 2</fullName>
    </submittedName>
</protein>
<gene>
    <name evidence="1" type="primary">YME2</name>
    <name evidence="1" type="ORF">M8818_006026</name>
</gene>
<evidence type="ECO:0000313" key="1">
    <source>
        <dbReference type="EMBL" id="KAK8200711.1"/>
    </source>
</evidence>
<dbReference type="Proteomes" id="UP001320706">
    <property type="component" value="Unassembled WGS sequence"/>
</dbReference>
<proteinExistence type="predicted"/>
<evidence type="ECO:0000313" key="2">
    <source>
        <dbReference type="Proteomes" id="UP001320706"/>
    </source>
</evidence>
<reference evidence="1" key="1">
    <citation type="submission" date="2024-02" db="EMBL/GenBank/DDBJ databases">
        <title>Metagenome Assembled Genome of Zalaria obscura JY119.</title>
        <authorList>
            <person name="Vighnesh L."/>
            <person name="Jagadeeshwari U."/>
            <person name="Venkata Ramana C."/>
            <person name="Sasikala C."/>
        </authorList>
    </citation>
    <scope>NUCLEOTIDE SEQUENCE</scope>
    <source>
        <strain evidence="1">JY119</strain>
    </source>
</reference>
<accession>A0ACC3S8I9</accession>
<name>A0ACC3S8I9_9PEZI</name>
<dbReference type="EMBL" id="JAMKPW020000038">
    <property type="protein sequence ID" value="KAK8200711.1"/>
    <property type="molecule type" value="Genomic_DNA"/>
</dbReference>
<keyword evidence="2" id="KW-1185">Reference proteome</keyword>
<comment type="caution">
    <text evidence="1">The sequence shown here is derived from an EMBL/GenBank/DDBJ whole genome shotgun (WGS) entry which is preliminary data.</text>
</comment>
<organism evidence="1 2">
    <name type="scientific">Zalaria obscura</name>
    <dbReference type="NCBI Taxonomy" id="2024903"/>
    <lineage>
        <taxon>Eukaryota</taxon>
        <taxon>Fungi</taxon>
        <taxon>Dikarya</taxon>
        <taxon>Ascomycota</taxon>
        <taxon>Pezizomycotina</taxon>
        <taxon>Dothideomycetes</taxon>
        <taxon>Dothideomycetidae</taxon>
        <taxon>Dothideales</taxon>
        <taxon>Zalariaceae</taxon>
        <taxon>Zalaria</taxon>
    </lineage>
</organism>
<sequence length="825" mass="92546">MLSYRYHRAALPAVRHIYSRQAYGIRYASLEAGENKTGHINAGPNEGVLFFNNIFPLNLQWLFRLPFATQRLLPKQLGGEGNIISAADPHKVISQALPEGAQAPTAQVTEVLPRFKEGGAFVKFTRAPDTTNESVEKVVQDYLSQKRIKPWWNPLGTVKAHLVLGRPWVEDLYRLPSPRLRVEFLPTASGETPAELTQEQLYELFRPYGKLADILAQPSDSKVLPKYALVDFARIRKAVAAKNCMHGYVLPEAQGGGKTGTVLKLSFETKQKTNWIKDWLFSHPRIVIPALAALIAGITVAVFDPIRTLFIKAHITRTLHLEDNRLYRWFQQQANAFLTRVRLRHETGEEAGMEAIWEDRKENIEQIQTWLMETADTFIVVQGPRGTGKKELVVDQALKDRKNTLVIDCKPIQEARGDAATISAAADQVGYRPVFSWMNSISGLIDLAAQGATGLKTGFSETLENQLAKIWNNTATALKQIALEGRKKDDKDANLSDDEYLEAHPERRPVVVIDNFLHKSQEGSIVYDKLAEWASRLTTSNIAHVVFLTNDVSFSKSLSKALPDRVFRQIGLSDTSPEVAKRYVISHLDYDAGDADAGLHDLTPSQRRKDLNELDDVLPLLGGRLTDLEFLARRIKAGETPSKAVKEIIEQSASEILKMFLFGNEDGARQWTPMQAWMLIKQLASSESLRYNEILLADAYKTGGERALQALEQAELISIQSSAGRPYAIKPGKPVYQPAFQRLTEDKVLQSRLDLAVLGESIKEESKSIDKYEQELHLLGELPKQPAELTSRVMYLLQKIQASQTKIEAYEKESGGLKKILMSEY</sequence>